<evidence type="ECO:0000256" key="2">
    <source>
        <dbReference type="ARBA" id="ARBA00022741"/>
    </source>
</evidence>
<evidence type="ECO:0000313" key="4">
    <source>
        <dbReference type="Proteomes" id="UP000887578"/>
    </source>
</evidence>
<dbReference type="Pfam" id="PF00012">
    <property type="entry name" value="HSP70"/>
    <property type="match status" value="1"/>
</dbReference>
<dbReference type="Gene3D" id="3.30.30.30">
    <property type="match status" value="1"/>
</dbReference>
<proteinExistence type="inferred from homology"/>
<dbReference type="InterPro" id="IPR043129">
    <property type="entry name" value="ATPase_NBD"/>
</dbReference>
<dbReference type="InterPro" id="IPR013126">
    <property type="entry name" value="Hsp_70_fam"/>
</dbReference>
<accession>A0A914PRV6</accession>
<organism evidence="4 5">
    <name type="scientific">Panagrolaimus davidi</name>
    <dbReference type="NCBI Taxonomy" id="227884"/>
    <lineage>
        <taxon>Eukaryota</taxon>
        <taxon>Metazoa</taxon>
        <taxon>Ecdysozoa</taxon>
        <taxon>Nematoda</taxon>
        <taxon>Chromadorea</taxon>
        <taxon>Rhabditida</taxon>
        <taxon>Tylenchina</taxon>
        <taxon>Panagrolaimomorpha</taxon>
        <taxon>Panagrolaimoidea</taxon>
        <taxon>Panagrolaimidae</taxon>
        <taxon>Panagrolaimus</taxon>
    </lineage>
</organism>
<dbReference type="Gene3D" id="3.90.640.10">
    <property type="entry name" value="Actin, Chain A, domain 4"/>
    <property type="match status" value="1"/>
</dbReference>
<dbReference type="SUPFAM" id="SSF53067">
    <property type="entry name" value="Actin-like ATPase domain"/>
    <property type="match status" value="2"/>
</dbReference>
<name>A0A914PRV6_9BILA</name>
<evidence type="ECO:0000256" key="3">
    <source>
        <dbReference type="ARBA" id="ARBA00022840"/>
    </source>
</evidence>
<dbReference type="PANTHER" id="PTHR45639">
    <property type="entry name" value="HSC70CB, ISOFORM G-RELATED"/>
    <property type="match status" value="1"/>
</dbReference>
<dbReference type="Proteomes" id="UP000887578">
    <property type="component" value="Unplaced"/>
</dbReference>
<dbReference type="GO" id="GO:0140662">
    <property type="term" value="F:ATP-dependent protein folding chaperone"/>
    <property type="evidence" value="ECO:0007669"/>
    <property type="project" value="InterPro"/>
</dbReference>
<sequence length="484" mass="55290">MPSWLTLKEKEFFVGGAAKNTQHQKSTKLTVFDIRRALSSNLVSTIGLPYQLTKELAFEQNNVSISLVRVIAILFAAIKEKIEKSLNEQIKKVVLTIPTNFNIKLQQILVDACQIANLKVIKLLFEPVATAITYYSLKKSEKKAICVIDFGGGKLDVANFVIEEGKILLLNYSTDLQLGGRDYDERVLSYVLDNIKQKYPSIILNDRIITMIREKCILAKESLTTCTQKSIETEIGDDEIKISLTRSDFEKICEDLFKRVLCVISLAITKIDKTRLTDVILVGGSTRMPKFQSDVQQLFPNIPLNVTINADEAIAKGACMYGALKSGLIKKFKIEDKVPWNGTSLQKPKTKTFVDENGIVQNKIVEESFQHFTDITHEQNEIKKMFEKNEEVAKREDVKIEKVDAKTLALAEKYLDPEYSKKYEQHGYNIVALKTLNQYFQSYSEENAKAHIMNHFIPRIDICLKAIHLYHEWVPQVFHFLTFF</sequence>
<dbReference type="Gene3D" id="3.30.420.40">
    <property type="match status" value="2"/>
</dbReference>
<evidence type="ECO:0000313" key="5">
    <source>
        <dbReference type="WBParaSite" id="PDA_v2.g1757.t1"/>
    </source>
</evidence>
<dbReference type="PANTHER" id="PTHR45639:SF34">
    <property type="entry name" value="CHAPERONE PROTEIN DNAK"/>
    <property type="match status" value="1"/>
</dbReference>
<dbReference type="WBParaSite" id="PDA_v2.g1757.t1">
    <property type="protein sequence ID" value="PDA_v2.g1757.t1"/>
    <property type="gene ID" value="PDA_v2.g1757"/>
</dbReference>
<reference evidence="5" key="1">
    <citation type="submission" date="2022-11" db="UniProtKB">
        <authorList>
            <consortium name="WormBaseParasite"/>
        </authorList>
    </citation>
    <scope>IDENTIFICATION</scope>
</reference>
<keyword evidence="4" id="KW-1185">Reference proteome</keyword>
<keyword evidence="3" id="KW-0067">ATP-binding</keyword>
<dbReference type="AlphaFoldDB" id="A0A914PRV6"/>
<dbReference type="GO" id="GO:0005524">
    <property type="term" value="F:ATP binding"/>
    <property type="evidence" value="ECO:0007669"/>
    <property type="project" value="UniProtKB-KW"/>
</dbReference>
<dbReference type="GO" id="GO:0034663">
    <property type="term" value="C:endoplasmic reticulum chaperone complex"/>
    <property type="evidence" value="ECO:0007669"/>
    <property type="project" value="TreeGrafter"/>
</dbReference>
<dbReference type="PRINTS" id="PR00301">
    <property type="entry name" value="HEATSHOCK70"/>
</dbReference>
<protein>
    <submittedName>
        <fullName evidence="5">Heat shock protein 70</fullName>
    </submittedName>
</protein>
<keyword evidence="2" id="KW-0547">Nucleotide-binding</keyword>
<comment type="similarity">
    <text evidence="1">Belongs to the heat shock protein 70 family.</text>
</comment>
<dbReference type="FunFam" id="3.90.640.10:FF:000003">
    <property type="entry name" value="Molecular chaperone DnaK"/>
    <property type="match status" value="1"/>
</dbReference>
<evidence type="ECO:0000256" key="1">
    <source>
        <dbReference type="ARBA" id="ARBA00007381"/>
    </source>
</evidence>
<dbReference type="GO" id="GO:0030968">
    <property type="term" value="P:endoplasmic reticulum unfolded protein response"/>
    <property type="evidence" value="ECO:0007669"/>
    <property type="project" value="TreeGrafter"/>
</dbReference>